<dbReference type="Proteomes" id="UP000790709">
    <property type="component" value="Unassembled WGS sequence"/>
</dbReference>
<accession>A0ACB8BQC1</accession>
<reference evidence="1" key="1">
    <citation type="journal article" date="2021" name="New Phytol.">
        <title>Evolutionary innovations through gain and loss of genes in the ectomycorrhizal Boletales.</title>
        <authorList>
            <person name="Wu G."/>
            <person name="Miyauchi S."/>
            <person name="Morin E."/>
            <person name="Kuo A."/>
            <person name="Drula E."/>
            <person name="Varga T."/>
            <person name="Kohler A."/>
            <person name="Feng B."/>
            <person name="Cao Y."/>
            <person name="Lipzen A."/>
            <person name="Daum C."/>
            <person name="Hundley H."/>
            <person name="Pangilinan J."/>
            <person name="Johnson J."/>
            <person name="Barry K."/>
            <person name="LaButti K."/>
            <person name="Ng V."/>
            <person name="Ahrendt S."/>
            <person name="Min B."/>
            <person name="Choi I.G."/>
            <person name="Park H."/>
            <person name="Plett J.M."/>
            <person name="Magnuson J."/>
            <person name="Spatafora J.W."/>
            <person name="Nagy L.G."/>
            <person name="Henrissat B."/>
            <person name="Grigoriev I.V."/>
            <person name="Yang Z.L."/>
            <person name="Xu J."/>
            <person name="Martin F.M."/>
        </authorList>
    </citation>
    <scope>NUCLEOTIDE SEQUENCE</scope>
    <source>
        <strain evidence="1">KUC20120723A-06</strain>
    </source>
</reference>
<evidence type="ECO:0000313" key="2">
    <source>
        <dbReference type="Proteomes" id="UP000790709"/>
    </source>
</evidence>
<keyword evidence="2" id="KW-1185">Reference proteome</keyword>
<name>A0ACB8BQC1_9AGAM</name>
<protein>
    <submittedName>
        <fullName evidence="1">Uncharacterized protein</fullName>
    </submittedName>
</protein>
<evidence type="ECO:0000313" key="1">
    <source>
        <dbReference type="EMBL" id="KAH7927559.1"/>
    </source>
</evidence>
<dbReference type="EMBL" id="MU266364">
    <property type="protein sequence ID" value="KAH7927559.1"/>
    <property type="molecule type" value="Genomic_DNA"/>
</dbReference>
<gene>
    <name evidence="1" type="ORF">BV22DRAFT_1031602</name>
</gene>
<sequence>MAIALMARIRAVIAQAIAACGLFLSNSSLHLISTHGSFYSPFIGLVILSRCLNVPRCSTSPSAGTTPKSVRSYR</sequence>
<organism evidence="1 2">
    <name type="scientific">Leucogyrophana mollusca</name>
    <dbReference type="NCBI Taxonomy" id="85980"/>
    <lineage>
        <taxon>Eukaryota</taxon>
        <taxon>Fungi</taxon>
        <taxon>Dikarya</taxon>
        <taxon>Basidiomycota</taxon>
        <taxon>Agaricomycotina</taxon>
        <taxon>Agaricomycetes</taxon>
        <taxon>Agaricomycetidae</taxon>
        <taxon>Boletales</taxon>
        <taxon>Boletales incertae sedis</taxon>
        <taxon>Leucogyrophana</taxon>
    </lineage>
</organism>
<comment type="caution">
    <text evidence="1">The sequence shown here is derived from an EMBL/GenBank/DDBJ whole genome shotgun (WGS) entry which is preliminary data.</text>
</comment>
<proteinExistence type="predicted"/>